<dbReference type="RefSeq" id="WP_251914559.1">
    <property type="nucleotide sequence ID" value="NZ_JAMRXG010000009.1"/>
</dbReference>
<comment type="caution">
    <text evidence="2">The sequence shown here is derived from an EMBL/GenBank/DDBJ whole genome shotgun (WGS) entry which is preliminary data.</text>
</comment>
<dbReference type="AlphaFoldDB" id="A0A9X2IZP0"/>
<reference evidence="2" key="1">
    <citation type="submission" date="2022-06" db="EMBL/GenBank/DDBJ databases">
        <title>Novel species in genus nocardia.</title>
        <authorList>
            <person name="Li F."/>
        </authorList>
    </citation>
    <scope>NUCLEOTIDE SEQUENCE</scope>
    <source>
        <strain evidence="2">CDC141</strain>
    </source>
</reference>
<name>A0A9X2IZP0_9NOCA</name>
<evidence type="ECO:0000313" key="2">
    <source>
        <dbReference type="EMBL" id="MCM6776260.1"/>
    </source>
</evidence>
<evidence type="ECO:0000256" key="1">
    <source>
        <dbReference type="SAM" id="MobiDB-lite"/>
    </source>
</evidence>
<keyword evidence="3" id="KW-1185">Reference proteome</keyword>
<accession>A0A9X2IZP0</accession>
<gene>
    <name evidence="2" type="ORF">NDR86_22500</name>
</gene>
<organism evidence="2 3">
    <name type="scientific">Nocardia pulmonis</name>
    <dbReference type="NCBI Taxonomy" id="2951408"/>
    <lineage>
        <taxon>Bacteria</taxon>
        <taxon>Bacillati</taxon>
        <taxon>Actinomycetota</taxon>
        <taxon>Actinomycetes</taxon>
        <taxon>Mycobacteriales</taxon>
        <taxon>Nocardiaceae</taxon>
        <taxon>Nocardia</taxon>
    </lineage>
</organism>
<protein>
    <submittedName>
        <fullName evidence="2">Uncharacterized protein</fullName>
    </submittedName>
</protein>
<dbReference type="EMBL" id="JAMRXG010000009">
    <property type="protein sequence ID" value="MCM6776260.1"/>
    <property type="molecule type" value="Genomic_DNA"/>
</dbReference>
<feature type="region of interest" description="Disordered" evidence="1">
    <location>
        <begin position="1"/>
        <end position="31"/>
    </location>
</feature>
<proteinExistence type="predicted"/>
<sequence length="74" mass="8167">MPTDLQPGVDVTTWSARKRHHPHPTDRAETRCHRDALRPGQPTMRGDLTQPDIDALPLCGLCASARKEPADATE</sequence>
<dbReference type="Proteomes" id="UP001139157">
    <property type="component" value="Unassembled WGS sequence"/>
</dbReference>
<evidence type="ECO:0000313" key="3">
    <source>
        <dbReference type="Proteomes" id="UP001139157"/>
    </source>
</evidence>